<dbReference type="EMBL" id="BANR01000010">
    <property type="protein sequence ID" value="GAC49104.1"/>
    <property type="molecule type" value="Genomic_DNA"/>
</dbReference>
<accession>L7KKH5</accession>
<organism evidence="3 4">
    <name type="scientific">Gordonia aichiensis NBRC 108223</name>
    <dbReference type="NCBI Taxonomy" id="1220583"/>
    <lineage>
        <taxon>Bacteria</taxon>
        <taxon>Bacillati</taxon>
        <taxon>Actinomycetota</taxon>
        <taxon>Actinomycetes</taxon>
        <taxon>Mycobacteriales</taxon>
        <taxon>Gordoniaceae</taxon>
        <taxon>Gordonia</taxon>
    </lineage>
</organism>
<proteinExistence type="predicted"/>
<sequence>MSDDTQHVGKRKLIEVSLPLQKINEASAREKSIRHGHPSTLHLWWSRKPLATSRAVLFAQLVDDPSARPDLYPTEEDQTLERKKLHELIERLVVWENSNDEELLREAHAKILGSTGGNPPPILDPFAGGGSIPLEAQRLGLEAHASDLNPVAVLINKALIEIPPKFAGKRPVFPGAADETIQSWPRATGLAEDVRRYGQWMRDEAEKRIGHLYPKATLPDGSQANVIAWIWARTVTCPNPECRIQMPLTSKWWLGKKKGKEAYVVPVVEGKTVRFEIGHDPQFAPTAESDGTVGRTGATCVRCGTSVELKYIRAEGKAGRIGAQLMATVAEGNRRRVYLEPTASDAATADVPVPVGAPAGDLPTNPRDFKTPNYGMTTFASLFTPRQLTALTTFSDLVSEARELIVRDALAAGLPHAPSLDDGGTGAEAYADAVATYLGETISRLADLANSLASWEPFAECPRHLFARQAIPMIWDYGEGNPLGASSGSWLTLLDGTRRAFESRAFSRCEPQAYAQQSDAIRTLGARGVLSTDPPYYDNIGYSDLSDFFYVWLRRSLRKVHPGILSTLLVPKTEELVANPYRHGGKDGAQKFFEEGFLRVFREARETALPDFPITVYYAFKQQDSSTSGQSSTGWETLLEGMIQSGWQITATWPVRSEASNRMLAHGTNALASSIVLACRPRPENAPRTDRRGFINALKAELPQKLRELQQGAIAPVDVPQAVIGPGMTVFSRYSAVLEDDGSMMTVRTALQRINAILDEVLTELENDYDNQTRFALTWFRQSGFDTGRFGDAESIANARGVNLEALDRAGILTKGGGKVALIAPSDMPADYDPSTDTAISQWEVVMHLTRVLAEDGVPAAAALLGRVPRTVDWDLCKELASLLFKLAEDKKKSKLAVDFNNLGAAWNDIARQAPEASYQPTLLD</sequence>
<dbReference type="OrthoDB" id="3197274at2"/>
<dbReference type="Pfam" id="PF06634">
    <property type="entry name" value="DUF1156"/>
    <property type="match status" value="1"/>
</dbReference>
<dbReference type="AlphaFoldDB" id="L7KKH5"/>
<protein>
    <recommendedName>
        <fullName evidence="2">DUF1156 domain-containing protein</fullName>
    </recommendedName>
</protein>
<dbReference type="RefSeq" id="WP_005174957.1">
    <property type="nucleotide sequence ID" value="NZ_BANR01000010.1"/>
</dbReference>
<dbReference type="InterPro" id="IPR009537">
    <property type="entry name" value="DUF1156"/>
</dbReference>
<feature type="domain" description="DUF1156" evidence="2">
    <location>
        <begin position="18"/>
        <end position="87"/>
    </location>
</feature>
<evidence type="ECO:0000256" key="1">
    <source>
        <dbReference type="SAM" id="MobiDB-lite"/>
    </source>
</evidence>
<evidence type="ECO:0000259" key="2">
    <source>
        <dbReference type="Pfam" id="PF06634"/>
    </source>
</evidence>
<name>L7KKH5_9ACTN</name>
<keyword evidence="4" id="KW-1185">Reference proteome</keyword>
<feature type="region of interest" description="Disordered" evidence="1">
    <location>
        <begin position="349"/>
        <end position="370"/>
    </location>
</feature>
<dbReference type="Proteomes" id="UP000010988">
    <property type="component" value="Unassembled WGS sequence"/>
</dbReference>
<evidence type="ECO:0000313" key="3">
    <source>
        <dbReference type="EMBL" id="GAC49104.1"/>
    </source>
</evidence>
<evidence type="ECO:0000313" key="4">
    <source>
        <dbReference type="Proteomes" id="UP000010988"/>
    </source>
</evidence>
<comment type="caution">
    <text evidence="3">The sequence shown here is derived from an EMBL/GenBank/DDBJ whole genome shotgun (WGS) entry which is preliminary data.</text>
</comment>
<dbReference type="InterPro" id="IPR029063">
    <property type="entry name" value="SAM-dependent_MTases_sf"/>
</dbReference>
<gene>
    <name evidence="3" type="ORF">GOACH_10_00720</name>
</gene>
<dbReference type="eggNOG" id="COG1743">
    <property type="taxonomic scope" value="Bacteria"/>
</dbReference>
<reference evidence="3 4" key="1">
    <citation type="submission" date="2012-12" db="EMBL/GenBank/DDBJ databases">
        <title>Whole genome shotgun sequence of Gordonia aichiensis NBRC 108223.</title>
        <authorList>
            <person name="Isaki-Nakamura S."/>
            <person name="Hosoyama A."/>
            <person name="Tsuchikane K."/>
            <person name="Ando Y."/>
            <person name="Baba S."/>
            <person name="Ohji S."/>
            <person name="Hamada M."/>
            <person name="Tamura T."/>
            <person name="Yamazoe A."/>
            <person name="Yamazaki S."/>
            <person name="Fujita N."/>
        </authorList>
    </citation>
    <scope>NUCLEOTIDE SEQUENCE [LARGE SCALE GENOMIC DNA]</scope>
    <source>
        <strain evidence="3 4">NBRC 108223</strain>
    </source>
</reference>
<dbReference type="STRING" id="1220583.GOACH_10_00720"/>
<dbReference type="SUPFAM" id="SSF53335">
    <property type="entry name" value="S-adenosyl-L-methionine-dependent methyltransferases"/>
    <property type="match status" value="1"/>
</dbReference>